<accession>A0AAP0BMK2</accession>
<comment type="caution">
    <text evidence="1">The sequence shown here is derived from an EMBL/GenBank/DDBJ whole genome shotgun (WGS) entry which is preliminary data.</text>
</comment>
<dbReference type="PANTHER" id="PTHR24209">
    <property type="entry name" value="PROTEIN DA1-RELATED 2"/>
    <property type="match status" value="1"/>
</dbReference>
<keyword evidence="2" id="KW-1185">Reference proteome</keyword>
<dbReference type="EMBL" id="JBBWWQ010000007">
    <property type="protein sequence ID" value="KAK8943210.1"/>
    <property type="molecule type" value="Genomic_DNA"/>
</dbReference>
<organism evidence="1 2">
    <name type="scientific">Platanthera zijinensis</name>
    <dbReference type="NCBI Taxonomy" id="2320716"/>
    <lineage>
        <taxon>Eukaryota</taxon>
        <taxon>Viridiplantae</taxon>
        <taxon>Streptophyta</taxon>
        <taxon>Embryophyta</taxon>
        <taxon>Tracheophyta</taxon>
        <taxon>Spermatophyta</taxon>
        <taxon>Magnoliopsida</taxon>
        <taxon>Liliopsida</taxon>
        <taxon>Asparagales</taxon>
        <taxon>Orchidaceae</taxon>
        <taxon>Orchidoideae</taxon>
        <taxon>Orchideae</taxon>
        <taxon>Orchidinae</taxon>
        <taxon>Platanthera</taxon>
    </lineage>
</organism>
<dbReference type="GO" id="GO:0043130">
    <property type="term" value="F:ubiquitin binding"/>
    <property type="evidence" value="ECO:0007669"/>
    <property type="project" value="TreeGrafter"/>
</dbReference>
<evidence type="ECO:0000313" key="2">
    <source>
        <dbReference type="Proteomes" id="UP001418222"/>
    </source>
</evidence>
<gene>
    <name evidence="1" type="ORF">KSP39_PZI008731</name>
</gene>
<name>A0AAP0BMK2_9ASPA</name>
<dbReference type="PANTHER" id="PTHR24209:SF25">
    <property type="entry name" value="PROTEIN DA1-RELATED 1"/>
    <property type="match status" value="1"/>
</dbReference>
<dbReference type="InterPro" id="IPR045218">
    <property type="entry name" value="DA1-like"/>
</dbReference>
<protein>
    <submittedName>
        <fullName evidence="1">Uncharacterized protein</fullName>
    </submittedName>
</protein>
<reference evidence="1 2" key="1">
    <citation type="journal article" date="2022" name="Nat. Plants">
        <title>Genomes of leafy and leafless Platanthera orchids illuminate the evolution of mycoheterotrophy.</title>
        <authorList>
            <person name="Li M.H."/>
            <person name="Liu K.W."/>
            <person name="Li Z."/>
            <person name="Lu H.C."/>
            <person name="Ye Q.L."/>
            <person name="Zhang D."/>
            <person name="Wang J.Y."/>
            <person name="Li Y.F."/>
            <person name="Zhong Z.M."/>
            <person name="Liu X."/>
            <person name="Yu X."/>
            <person name="Liu D.K."/>
            <person name="Tu X.D."/>
            <person name="Liu B."/>
            <person name="Hao Y."/>
            <person name="Liao X.Y."/>
            <person name="Jiang Y.T."/>
            <person name="Sun W.H."/>
            <person name="Chen J."/>
            <person name="Chen Y.Q."/>
            <person name="Ai Y."/>
            <person name="Zhai J.W."/>
            <person name="Wu S.S."/>
            <person name="Zhou Z."/>
            <person name="Hsiao Y.Y."/>
            <person name="Wu W.L."/>
            <person name="Chen Y.Y."/>
            <person name="Lin Y.F."/>
            <person name="Hsu J.L."/>
            <person name="Li C.Y."/>
            <person name="Wang Z.W."/>
            <person name="Zhao X."/>
            <person name="Zhong W.Y."/>
            <person name="Ma X.K."/>
            <person name="Ma L."/>
            <person name="Huang J."/>
            <person name="Chen G.Z."/>
            <person name="Huang M.Z."/>
            <person name="Huang L."/>
            <person name="Peng D.H."/>
            <person name="Luo Y.B."/>
            <person name="Zou S.Q."/>
            <person name="Chen S.P."/>
            <person name="Lan S."/>
            <person name="Tsai W.C."/>
            <person name="Van de Peer Y."/>
            <person name="Liu Z.J."/>
        </authorList>
    </citation>
    <scope>NUCLEOTIDE SEQUENCE [LARGE SCALE GENOMIC DNA]</scope>
    <source>
        <strain evidence="1">Lor287</strain>
    </source>
</reference>
<sequence>MSCPECFDSSIMDIDECQRLYRDIQKFYKGLNMEFDQKIPFHLVDSGVIRSILPRKPVYIYPTI</sequence>
<evidence type="ECO:0000313" key="1">
    <source>
        <dbReference type="EMBL" id="KAK8943210.1"/>
    </source>
</evidence>
<dbReference type="AlphaFoldDB" id="A0AAP0BMK2"/>
<proteinExistence type="predicted"/>
<dbReference type="Proteomes" id="UP001418222">
    <property type="component" value="Unassembled WGS sequence"/>
</dbReference>